<keyword evidence="3 10" id="KW-0819">tRNA processing</keyword>
<evidence type="ECO:0000256" key="2">
    <source>
        <dbReference type="ARBA" id="ARBA00022679"/>
    </source>
</evidence>
<dbReference type="PANTHER" id="PTHR11933:SF5">
    <property type="entry name" value="MITOCHONDRIAL TRNA-SPECIFIC 2-THIOURIDYLASE 1"/>
    <property type="match status" value="1"/>
</dbReference>
<gene>
    <name evidence="10" type="primary">mnmA</name>
    <name evidence="13" type="ORF">SE18_05505</name>
</gene>
<dbReference type="FunFam" id="3.40.50.620:FF:000115">
    <property type="entry name" value="tRNA-specific 2-thiouridylase MnmA"/>
    <property type="match status" value="1"/>
</dbReference>
<dbReference type="Proteomes" id="UP000050277">
    <property type="component" value="Unassembled WGS sequence"/>
</dbReference>
<dbReference type="InterPro" id="IPR023382">
    <property type="entry name" value="MnmA-like_central_sf"/>
</dbReference>
<comment type="caution">
    <text evidence="10">Lacks conserved residue(s) required for the propagation of feature annotation.</text>
</comment>
<dbReference type="GO" id="GO:0005737">
    <property type="term" value="C:cytoplasm"/>
    <property type="evidence" value="ECO:0007669"/>
    <property type="project" value="UniProtKB-SubCell"/>
</dbReference>
<sequence length="357" mass="40018">MAKIMVAMSGGVDSSLTAVLLKEQGHDVTGVTMHLWEGDDNGIMESQCCSVEMTAGARRVCAQYDIPYYVFNYQKDFRKHVIDYFLREYSSGATPNPCLACNRDLKFRVLLERAELLGFDGLATGHFVQITGGGDQPYDLRRGIDINKDQSYVLYMLSQRELSRLHFPLGGFTKPQVRQMARERGLVTADKPESMDICFIPDNNYRRFLNEERPEIMRPGPIVNRRGDVLGNHKGLPQYTIGQRKGLGIAAGSPLFVIEIDTVRNLLIVGDADELECRDFVIDDVRSVYGQIEAGTYAVQIRAHGEAVPATITPRDNGTLHIRYDQPQRSVTPGQAAVLYRDDRVFGGGRISTERYS</sequence>
<evidence type="ECO:0000259" key="11">
    <source>
        <dbReference type="Pfam" id="PF20258"/>
    </source>
</evidence>
<keyword evidence="7 10" id="KW-1015">Disulfide bond</keyword>
<keyword evidence="5 10" id="KW-0067">ATP-binding</keyword>
<dbReference type="GO" id="GO:0000049">
    <property type="term" value="F:tRNA binding"/>
    <property type="evidence" value="ECO:0007669"/>
    <property type="project" value="UniProtKB-KW"/>
</dbReference>
<feature type="site" description="Interaction with tRNA" evidence="10">
    <location>
        <position position="126"/>
    </location>
</feature>
<comment type="subcellular location">
    <subcellularLocation>
        <location evidence="10">Cytoplasm</location>
    </subcellularLocation>
</comment>
<keyword evidence="1 10" id="KW-0820">tRNA-binding</keyword>
<dbReference type="Pfam" id="PF20259">
    <property type="entry name" value="tRNA_Me_trans_M"/>
    <property type="match status" value="1"/>
</dbReference>
<dbReference type="GO" id="GO:0103016">
    <property type="term" value="F:tRNA-uridine 2-sulfurtransferase activity"/>
    <property type="evidence" value="ECO:0007669"/>
    <property type="project" value="UniProtKB-EC"/>
</dbReference>
<evidence type="ECO:0000259" key="12">
    <source>
        <dbReference type="Pfam" id="PF20259"/>
    </source>
</evidence>
<keyword evidence="10" id="KW-0963">Cytoplasm</keyword>
<dbReference type="NCBIfam" id="NF001138">
    <property type="entry name" value="PRK00143.1"/>
    <property type="match status" value="1"/>
</dbReference>
<evidence type="ECO:0000256" key="10">
    <source>
        <dbReference type="HAMAP-Rule" id="MF_00144"/>
    </source>
</evidence>
<evidence type="ECO:0000256" key="8">
    <source>
        <dbReference type="ARBA" id="ARBA00051542"/>
    </source>
</evidence>
<feature type="binding site" evidence="10">
    <location>
        <position position="125"/>
    </location>
    <ligand>
        <name>ATP</name>
        <dbReference type="ChEBI" id="CHEBI:30616"/>
    </ligand>
</feature>
<name>A0A0P6Y3M8_9CHLR</name>
<keyword evidence="2 10" id="KW-0808">Transferase</keyword>
<dbReference type="EMBL" id="LGKP01000011">
    <property type="protein sequence ID" value="KPL90547.1"/>
    <property type="molecule type" value="Genomic_DNA"/>
</dbReference>
<dbReference type="CDD" id="cd01998">
    <property type="entry name" value="MnmA_TRMU-like"/>
    <property type="match status" value="1"/>
</dbReference>
<dbReference type="OrthoDB" id="9800696at2"/>
<evidence type="ECO:0000256" key="1">
    <source>
        <dbReference type="ARBA" id="ARBA00022555"/>
    </source>
</evidence>
<feature type="binding site" evidence="10">
    <location>
        <position position="33"/>
    </location>
    <ligand>
        <name>ATP</name>
        <dbReference type="ChEBI" id="CHEBI:30616"/>
    </ligand>
</feature>
<feature type="active site" description="Nucleophile" evidence="10">
    <location>
        <position position="101"/>
    </location>
</feature>
<keyword evidence="6 10" id="KW-0694">RNA-binding</keyword>
<dbReference type="FunFam" id="2.30.30.280:FF:000001">
    <property type="entry name" value="tRNA-specific 2-thiouridylase MnmA"/>
    <property type="match status" value="1"/>
</dbReference>
<dbReference type="InterPro" id="IPR004506">
    <property type="entry name" value="MnmA-like"/>
</dbReference>
<proteinExistence type="inferred from homology"/>
<comment type="caution">
    <text evidence="13">The sequence shown here is derived from an EMBL/GenBank/DDBJ whole genome shotgun (WGS) entry which is preliminary data.</text>
</comment>
<feature type="active site" description="Cysteine persulfide intermediate" evidence="10">
    <location>
        <position position="198"/>
    </location>
</feature>
<reference evidence="13 14" key="1">
    <citation type="submission" date="2015-07" db="EMBL/GenBank/DDBJ databases">
        <title>Whole genome sequence of Herpetosiphon geysericola DSM 7119.</title>
        <authorList>
            <person name="Hemp J."/>
            <person name="Ward L.M."/>
            <person name="Pace L.A."/>
            <person name="Fischer W.W."/>
        </authorList>
    </citation>
    <scope>NUCLEOTIDE SEQUENCE [LARGE SCALE GENOMIC DNA]</scope>
    <source>
        <strain evidence="13 14">DSM 7119</strain>
    </source>
</reference>
<evidence type="ECO:0000313" key="14">
    <source>
        <dbReference type="Proteomes" id="UP000050277"/>
    </source>
</evidence>
<dbReference type="InterPro" id="IPR046884">
    <property type="entry name" value="MnmA-like_central"/>
</dbReference>
<dbReference type="Gene3D" id="3.40.50.620">
    <property type="entry name" value="HUPs"/>
    <property type="match status" value="1"/>
</dbReference>
<comment type="similarity">
    <text evidence="10">Belongs to the MnmA/TRMU family.</text>
</comment>
<dbReference type="SUPFAM" id="SSF52402">
    <property type="entry name" value="Adenine nucleotide alpha hydrolases-like"/>
    <property type="match status" value="1"/>
</dbReference>
<dbReference type="Pfam" id="PF20258">
    <property type="entry name" value="tRNA_Me_trans_C"/>
    <property type="match status" value="1"/>
</dbReference>
<dbReference type="EC" id="2.8.1.13" evidence="10"/>
<feature type="binding site" evidence="10">
    <location>
        <begin position="7"/>
        <end position="14"/>
    </location>
    <ligand>
        <name>ATP</name>
        <dbReference type="ChEBI" id="CHEBI:30616"/>
    </ligand>
</feature>
<keyword evidence="14" id="KW-1185">Reference proteome</keyword>
<feature type="region of interest" description="Interaction with tRNA" evidence="10">
    <location>
        <begin position="148"/>
        <end position="150"/>
    </location>
</feature>
<evidence type="ECO:0000256" key="5">
    <source>
        <dbReference type="ARBA" id="ARBA00022840"/>
    </source>
</evidence>
<comment type="function">
    <text evidence="9 10">Catalyzes the 2-thiolation of uridine at the wobble position (U34) of tRNA, leading to the formation of s(2)U34.</text>
</comment>
<evidence type="ECO:0000256" key="4">
    <source>
        <dbReference type="ARBA" id="ARBA00022741"/>
    </source>
</evidence>
<dbReference type="PANTHER" id="PTHR11933">
    <property type="entry name" value="TRNA 5-METHYLAMINOMETHYL-2-THIOURIDYLATE -METHYLTRANSFERASE"/>
    <property type="match status" value="1"/>
</dbReference>
<evidence type="ECO:0000256" key="9">
    <source>
        <dbReference type="ARBA" id="ARBA00056575"/>
    </source>
</evidence>
<dbReference type="RefSeq" id="WP_054533426.1">
    <property type="nucleotide sequence ID" value="NZ_LGKP01000011.1"/>
</dbReference>
<dbReference type="InterPro" id="IPR046885">
    <property type="entry name" value="MnmA-like_C"/>
</dbReference>
<dbReference type="GO" id="GO:0002143">
    <property type="term" value="P:tRNA wobble position uridine thiolation"/>
    <property type="evidence" value="ECO:0007669"/>
    <property type="project" value="TreeGrafter"/>
</dbReference>
<feature type="domain" description="tRNA-specific 2-thiouridylase MnmA-like C-terminal" evidence="11">
    <location>
        <begin position="280"/>
        <end position="351"/>
    </location>
</feature>
<dbReference type="PATRIC" id="fig|70996.4.peg.5494"/>
<comment type="catalytic activity">
    <reaction evidence="8 10">
        <text>S-sulfanyl-L-cysteinyl-[protein] + uridine(34) in tRNA + AH2 + ATP = 2-thiouridine(34) in tRNA + L-cysteinyl-[protein] + A + AMP + diphosphate + H(+)</text>
        <dbReference type="Rhea" id="RHEA:47032"/>
        <dbReference type="Rhea" id="RHEA-COMP:10131"/>
        <dbReference type="Rhea" id="RHEA-COMP:11726"/>
        <dbReference type="Rhea" id="RHEA-COMP:11727"/>
        <dbReference type="Rhea" id="RHEA-COMP:11728"/>
        <dbReference type="ChEBI" id="CHEBI:13193"/>
        <dbReference type="ChEBI" id="CHEBI:15378"/>
        <dbReference type="ChEBI" id="CHEBI:17499"/>
        <dbReference type="ChEBI" id="CHEBI:29950"/>
        <dbReference type="ChEBI" id="CHEBI:30616"/>
        <dbReference type="ChEBI" id="CHEBI:33019"/>
        <dbReference type="ChEBI" id="CHEBI:61963"/>
        <dbReference type="ChEBI" id="CHEBI:65315"/>
        <dbReference type="ChEBI" id="CHEBI:87170"/>
        <dbReference type="ChEBI" id="CHEBI:456215"/>
        <dbReference type="EC" id="2.8.1.13"/>
    </reaction>
</comment>
<evidence type="ECO:0000256" key="6">
    <source>
        <dbReference type="ARBA" id="ARBA00022884"/>
    </source>
</evidence>
<dbReference type="Gene3D" id="2.30.30.280">
    <property type="entry name" value="Adenine nucleotide alpha hydrolases-like domains"/>
    <property type="match status" value="1"/>
</dbReference>
<feature type="site" description="Interaction with tRNA" evidence="10">
    <location>
        <position position="335"/>
    </location>
</feature>
<dbReference type="HAMAP" id="MF_00144">
    <property type="entry name" value="tRNA_thiouridyl_MnmA"/>
    <property type="match status" value="1"/>
</dbReference>
<dbReference type="NCBIfam" id="TIGR00420">
    <property type="entry name" value="trmU"/>
    <property type="match status" value="1"/>
</dbReference>
<dbReference type="Gene3D" id="2.40.30.10">
    <property type="entry name" value="Translation factors"/>
    <property type="match status" value="1"/>
</dbReference>
<dbReference type="STRING" id="70996.SE18_05505"/>
<dbReference type="GO" id="GO:0005524">
    <property type="term" value="F:ATP binding"/>
    <property type="evidence" value="ECO:0007669"/>
    <property type="project" value="UniProtKB-KW"/>
</dbReference>
<dbReference type="AlphaFoldDB" id="A0A0P6Y3M8"/>
<evidence type="ECO:0000256" key="7">
    <source>
        <dbReference type="ARBA" id="ARBA00023157"/>
    </source>
</evidence>
<protein>
    <recommendedName>
        <fullName evidence="10">tRNA-specific 2-thiouridylase MnmA</fullName>
        <ecNumber evidence="10">2.8.1.13</ecNumber>
    </recommendedName>
</protein>
<keyword evidence="4 10" id="KW-0547">Nucleotide-binding</keyword>
<feature type="disulfide bond" description="Alternate" evidence="10">
    <location>
        <begin position="101"/>
        <end position="198"/>
    </location>
</feature>
<accession>A0A0P6Y3M8</accession>
<evidence type="ECO:0000256" key="3">
    <source>
        <dbReference type="ARBA" id="ARBA00022694"/>
    </source>
</evidence>
<dbReference type="Pfam" id="PF03054">
    <property type="entry name" value="tRNA_Me_trans"/>
    <property type="match status" value="1"/>
</dbReference>
<dbReference type="InterPro" id="IPR014729">
    <property type="entry name" value="Rossmann-like_a/b/a_fold"/>
</dbReference>
<evidence type="ECO:0000313" key="13">
    <source>
        <dbReference type="EMBL" id="KPL90547.1"/>
    </source>
</evidence>
<feature type="domain" description="tRNA-specific 2-thiouridylase MnmA-like central" evidence="12">
    <location>
        <begin position="207"/>
        <end position="271"/>
    </location>
</feature>
<organism evidence="13 14">
    <name type="scientific">Herpetosiphon geysericola</name>
    <dbReference type="NCBI Taxonomy" id="70996"/>
    <lineage>
        <taxon>Bacteria</taxon>
        <taxon>Bacillati</taxon>
        <taxon>Chloroflexota</taxon>
        <taxon>Chloroflexia</taxon>
        <taxon>Herpetosiphonales</taxon>
        <taxon>Herpetosiphonaceae</taxon>
        <taxon>Herpetosiphon</taxon>
    </lineage>
</organism>